<sequence>MLVSGRVHRSEWCTILPQCRMLVESRSWAFPSKPVAREQMKHPVCCIVATQSAASIEPYPGTLPSRFPNLLRFLLDGLDH</sequence>
<dbReference type="EMBL" id="JAINUF010000001">
    <property type="protein sequence ID" value="KAJ8380424.1"/>
    <property type="molecule type" value="Genomic_DNA"/>
</dbReference>
<proteinExistence type="predicted"/>
<gene>
    <name evidence="1" type="ORF">SKAU_G00012020</name>
</gene>
<evidence type="ECO:0000313" key="1">
    <source>
        <dbReference type="EMBL" id="KAJ8380424.1"/>
    </source>
</evidence>
<reference evidence="1" key="1">
    <citation type="journal article" date="2023" name="Science">
        <title>Genome structures resolve the early diversification of teleost fishes.</title>
        <authorList>
            <person name="Parey E."/>
            <person name="Louis A."/>
            <person name="Montfort J."/>
            <person name="Bouchez O."/>
            <person name="Roques C."/>
            <person name="Iampietro C."/>
            <person name="Lluch J."/>
            <person name="Castinel A."/>
            <person name="Donnadieu C."/>
            <person name="Desvignes T."/>
            <person name="Floi Bucao C."/>
            <person name="Jouanno E."/>
            <person name="Wen M."/>
            <person name="Mejri S."/>
            <person name="Dirks R."/>
            <person name="Jansen H."/>
            <person name="Henkel C."/>
            <person name="Chen W.J."/>
            <person name="Zahm M."/>
            <person name="Cabau C."/>
            <person name="Klopp C."/>
            <person name="Thompson A.W."/>
            <person name="Robinson-Rechavi M."/>
            <person name="Braasch I."/>
            <person name="Lecointre G."/>
            <person name="Bobe J."/>
            <person name="Postlethwait J.H."/>
            <person name="Berthelot C."/>
            <person name="Roest Crollius H."/>
            <person name="Guiguen Y."/>
        </authorList>
    </citation>
    <scope>NUCLEOTIDE SEQUENCE</scope>
    <source>
        <strain evidence="1">WJC10195</strain>
    </source>
</reference>
<dbReference type="AlphaFoldDB" id="A0A9Q1GBE9"/>
<organism evidence="1 2">
    <name type="scientific">Synaphobranchus kaupii</name>
    <name type="common">Kaup's arrowtooth eel</name>
    <dbReference type="NCBI Taxonomy" id="118154"/>
    <lineage>
        <taxon>Eukaryota</taxon>
        <taxon>Metazoa</taxon>
        <taxon>Chordata</taxon>
        <taxon>Craniata</taxon>
        <taxon>Vertebrata</taxon>
        <taxon>Euteleostomi</taxon>
        <taxon>Actinopterygii</taxon>
        <taxon>Neopterygii</taxon>
        <taxon>Teleostei</taxon>
        <taxon>Anguilliformes</taxon>
        <taxon>Synaphobranchidae</taxon>
        <taxon>Synaphobranchus</taxon>
    </lineage>
</organism>
<evidence type="ECO:0000313" key="2">
    <source>
        <dbReference type="Proteomes" id="UP001152622"/>
    </source>
</evidence>
<comment type="caution">
    <text evidence="1">The sequence shown here is derived from an EMBL/GenBank/DDBJ whole genome shotgun (WGS) entry which is preliminary data.</text>
</comment>
<dbReference type="Proteomes" id="UP001152622">
    <property type="component" value="Chromosome 1"/>
</dbReference>
<keyword evidence="2" id="KW-1185">Reference proteome</keyword>
<accession>A0A9Q1GBE9</accession>
<name>A0A9Q1GBE9_SYNKA</name>
<protein>
    <submittedName>
        <fullName evidence="1">Uncharacterized protein</fullName>
    </submittedName>
</protein>